<evidence type="ECO:0000313" key="4">
    <source>
        <dbReference type="Proteomes" id="UP001597497"/>
    </source>
</evidence>
<dbReference type="InterPro" id="IPR000160">
    <property type="entry name" value="GGDEF_dom"/>
</dbReference>
<evidence type="ECO:0000259" key="2">
    <source>
        <dbReference type="PROSITE" id="PS50887"/>
    </source>
</evidence>
<accession>A0ABW5R7G3</accession>
<dbReference type="InterPro" id="IPR029787">
    <property type="entry name" value="Nucleotide_cyclase"/>
</dbReference>
<dbReference type="SMART" id="SM00267">
    <property type="entry name" value="GGDEF"/>
    <property type="match status" value="1"/>
</dbReference>
<dbReference type="RefSeq" id="WP_379928375.1">
    <property type="nucleotide sequence ID" value="NZ_JBHUMM010000007.1"/>
</dbReference>
<keyword evidence="1" id="KW-1133">Transmembrane helix</keyword>
<dbReference type="PROSITE" id="PS50887">
    <property type="entry name" value="GGDEF"/>
    <property type="match status" value="1"/>
</dbReference>
<feature type="transmembrane region" description="Helical" evidence="1">
    <location>
        <begin position="94"/>
        <end position="115"/>
    </location>
</feature>
<evidence type="ECO:0000256" key="1">
    <source>
        <dbReference type="SAM" id="Phobius"/>
    </source>
</evidence>
<organism evidence="3 4">
    <name type="scientific">Marinicrinis sediminis</name>
    <dbReference type="NCBI Taxonomy" id="1652465"/>
    <lineage>
        <taxon>Bacteria</taxon>
        <taxon>Bacillati</taxon>
        <taxon>Bacillota</taxon>
        <taxon>Bacilli</taxon>
        <taxon>Bacillales</taxon>
        <taxon>Paenibacillaceae</taxon>
    </lineage>
</organism>
<dbReference type="SUPFAM" id="SSF55073">
    <property type="entry name" value="Nucleotide cyclase"/>
    <property type="match status" value="1"/>
</dbReference>
<protein>
    <submittedName>
        <fullName evidence="3">GGDEF domain-containing protein</fullName>
    </submittedName>
</protein>
<feature type="transmembrane region" description="Helical" evidence="1">
    <location>
        <begin position="40"/>
        <end position="58"/>
    </location>
</feature>
<gene>
    <name evidence="3" type="ORF">ACFSUC_04935</name>
</gene>
<keyword evidence="1" id="KW-0472">Membrane</keyword>
<feature type="domain" description="GGDEF" evidence="2">
    <location>
        <begin position="227"/>
        <end position="352"/>
    </location>
</feature>
<reference evidence="4" key="1">
    <citation type="journal article" date="2019" name="Int. J. Syst. Evol. Microbiol.">
        <title>The Global Catalogue of Microorganisms (GCM) 10K type strain sequencing project: providing services to taxonomists for standard genome sequencing and annotation.</title>
        <authorList>
            <consortium name="The Broad Institute Genomics Platform"/>
            <consortium name="The Broad Institute Genome Sequencing Center for Infectious Disease"/>
            <person name="Wu L."/>
            <person name="Ma J."/>
        </authorList>
    </citation>
    <scope>NUCLEOTIDE SEQUENCE [LARGE SCALE GENOMIC DNA]</scope>
    <source>
        <strain evidence="4">KCTC 33676</strain>
    </source>
</reference>
<dbReference type="Proteomes" id="UP001597497">
    <property type="component" value="Unassembled WGS sequence"/>
</dbReference>
<sequence>MTWEKYVYRFVWFSLCVGAMATTARWILAVSNGTGDVIEYYGGPIAICVEVFLAVTLWRKPHVIGRVLQGMYWFMTVGISVKLGYVLFVSDDRLYSQFVQLSPWMYIQYVLPFLIYGGHRKATVVSSVVFSGWVLQSGIYVIIQHDQELAEKSELLSVFIQTYVAQGILIVFMALYARLKRYYLDAQKSAGDMEQMASTDFLLNIPNRRAIELQFTKQLSEAQQSGNHLSVMMMDIDHFKQINDTYGHQAGDAVLIEISLLLRELLREPISFGRWGGEEFLIVMPLHAEQANAWAEQIRSRLEAHDLPSGPVTASFGIAEYKEGDDANTLLQRADQALYTSKEQGRNRVELG</sequence>
<dbReference type="Gene3D" id="3.30.70.270">
    <property type="match status" value="1"/>
</dbReference>
<feature type="transmembrane region" description="Helical" evidence="1">
    <location>
        <begin position="70"/>
        <end position="88"/>
    </location>
</feature>
<feature type="transmembrane region" description="Helical" evidence="1">
    <location>
        <begin position="122"/>
        <end position="143"/>
    </location>
</feature>
<proteinExistence type="predicted"/>
<dbReference type="NCBIfam" id="TIGR00254">
    <property type="entry name" value="GGDEF"/>
    <property type="match status" value="1"/>
</dbReference>
<keyword evidence="1" id="KW-0812">Transmembrane</keyword>
<dbReference type="CDD" id="cd01949">
    <property type="entry name" value="GGDEF"/>
    <property type="match status" value="1"/>
</dbReference>
<dbReference type="EMBL" id="JBHUMM010000007">
    <property type="protein sequence ID" value="MFD2670953.1"/>
    <property type="molecule type" value="Genomic_DNA"/>
</dbReference>
<dbReference type="PANTHER" id="PTHR45138">
    <property type="entry name" value="REGULATORY COMPONENTS OF SENSORY TRANSDUCTION SYSTEM"/>
    <property type="match status" value="1"/>
</dbReference>
<comment type="caution">
    <text evidence="3">The sequence shown here is derived from an EMBL/GenBank/DDBJ whole genome shotgun (WGS) entry which is preliminary data.</text>
</comment>
<feature type="transmembrane region" description="Helical" evidence="1">
    <location>
        <begin position="155"/>
        <end position="177"/>
    </location>
</feature>
<keyword evidence="4" id="KW-1185">Reference proteome</keyword>
<feature type="transmembrane region" description="Helical" evidence="1">
    <location>
        <begin position="7"/>
        <end position="28"/>
    </location>
</feature>
<dbReference type="InterPro" id="IPR043128">
    <property type="entry name" value="Rev_trsase/Diguanyl_cyclase"/>
</dbReference>
<evidence type="ECO:0000313" key="3">
    <source>
        <dbReference type="EMBL" id="MFD2670953.1"/>
    </source>
</evidence>
<dbReference type="InterPro" id="IPR050469">
    <property type="entry name" value="Diguanylate_Cyclase"/>
</dbReference>
<dbReference type="Pfam" id="PF00990">
    <property type="entry name" value="GGDEF"/>
    <property type="match status" value="1"/>
</dbReference>
<name>A0ABW5R7G3_9BACL</name>
<dbReference type="PANTHER" id="PTHR45138:SF9">
    <property type="entry name" value="DIGUANYLATE CYCLASE DGCM-RELATED"/>
    <property type="match status" value="1"/>
</dbReference>